<evidence type="ECO:0000256" key="1">
    <source>
        <dbReference type="SAM" id="Phobius"/>
    </source>
</evidence>
<evidence type="ECO:0000313" key="3">
    <source>
        <dbReference type="Proteomes" id="UP000290932"/>
    </source>
</evidence>
<reference evidence="2 3" key="1">
    <citation type="journal article" date="2015" name="Int. J. Syst. Evol. Microbiol.">
        <title>Methanoculleus taiwanensis sp. nov., a methanogen isolated from deep marine sediment at the deformation front area near Taiwan.</title>
        <authorList>
            <person name="Weng C.Y."/>
            <person name="Chen S.C."/>
            <person name="Lai M.C."/>
            <person name="Wu S.Y."/>
            <person name="Lin S."/>
            <person name="Yang T.F."/>
            <person name="Chen P.C."/>
        </authorList>
    </citation>
    <scope>NUCLEOTIDE SEQUENCE [LARGE SCALE GENOMIC DNA]</scope>
    <source>
        <strain evidence="2 3">CYW4</strain>
    </source>
</reference>
<protein>
    <recommendedName>
        <fullName evidence="4">DUF5518 domain-containing protein</fullName>
    </recommendedName>
</protein>
<keyword evidence="1" id="KW-0472">Membrane</keyword>
<dbReference type="EMBL" id="LHQS01000001">
    <property type="protein sequence ID" value="RXE56930.1"/>
    <property type="molecule type" value="Genomic_DNA"/>
</dbReference>
<proteinExistence type="predicted"/>
<sequence length="116" mass="11446">MAEVYGNFWTGVVIGWIVMVILGALLPVLGPIIGGFVAGWIARGGVWGGAKAGAVAGIFGAIIIAVILVIFGTALLGGVGFLAGFGTSIVIVISTFLYFGILGLVGGAIAGAIRAA</sequence>
<keyword evidence="3" id="KW-1185">Reference proteome</keyword>
<organism evidence="2 3">
    <name type="scientific">Methanoculleus taiwanensis</name>
    <dbReference type="NCBI Taxonomy" id="1550565"/>
    <lineage>
        <taxon>Archaea</taxon>
        <taxon>Methanobacteriati</taxon>
        <taxon>Methanobacteriota</taxon>
        <taxon>Stenosarchaea group</taxon>
        <taxon>Methanomicrobia</taxon>
        <taxon>Methanomicrobiales</taxon>
        <taxon>Methanomicrobiaceae</taxon>
        <taxon>Methanoculleus</taxon>
    </lineage>
</organism>
<evidence type="ECO:0008006" key="4">
    <source>
        <dbReference type="Google" id="ProtNLM"/>
    </source>
</evidence>
<dbReference type="AlphaFoldDB" id="A0A498H4N2"/>
<feature type="transmembrane region" description="Helical" evidence="1">
    <location>
        <begin position="89"/>
        <end position="113"/>
    </location>
</feature>
<feature type="transmembrane region" description="Helical" evidence="1">
    <location>
        <begin position="54"/>
        <end position="83"/>
    </location>
</feature>
<accession>A0A498H4N2</accession>
<dbReference type="Pfam" id="PF17647">
    <property type="entry name" value="DUF5518"/>
    <property type="match status" value="1"/>
</dbReference>
<comment type="caution">
    <text evidence="2">The sequence shown here is derived from an EMBL/GenBank/DDBJ whole genome shotgun (WGS) entry which is preliminary data.</text>
</comment>
<gene>
    <name evidence="2" type="ORF">ABH15_01935</name>
</gene>
<evidence type="ECO:0000313" key="2">
    <source>
        <dbReference type="EMBL" id="RXE56930.1"/>
    </source>
</evidence>
<dbReference type="Proteomes" id="UP000290932">
    <property type="component" value="Unassembled WGS sequence"/>
</dbReference>
<name>A0A498H4N2_9EURY</name>
<feature type="transmembrane region" description="Helical" evidence="1">
    <location>
        <begin position="12"/>
        <end position="42"/>
    </location>
</feature>
<keyword evidence="1" id="KW-1133">Transmembrane helix</keyword>
<dbReference type="OrthoDB" id="107805at2157"/>
<keyword evidence="1" id="KW-0812">Transmembrane</keyword>
<dbReference type="InterPro" id="IPR040493">
    <property type="entry name" value="DUF5518"/>
</dbReference>